<keyword evidence="5" id="KW-1185">Reference proteome</keyword>
<reference evidence="4 5" key="1">
    <citation type="submission" date="2016-07" db="EMBL/GenBank/DDBJ databases">
        <title>Pervasive Adenine N6-methylation of Active Genes in Fungi.</title>
        <authorList>
            <consortium name="DOE Joint Genome Institute"/>
            <person name="Mondo S.J."/>
            <person name="Dannebaum R.O."/>
            <person name="Kuo R.C."/>
            <person name="Labutti K."/>
            <person name="Haridas S."/>
            <person name="Kuo A."/>
            <person name="Salamov A."/>
            <person name="Ahrendt S.R."/>
            <person name="Lipzen A."/>
            <person name="Sullivan W."/>
            <person name="Andreopoulos W.B."/>
            <person name="Clum A."/>
            <person name="Lindquist E."/>
            <person name="Daum C."/>
            <person name="Ramamoorthy G.K."/>
            <person name="Gryganskyi A."/>
            <person name="Culley D."/>
            <person name="Magnuson J.K."/>
            <person name="James T.Y."/>
            <person name="O'Malley M.A."/>
            <person name="Stajich J.E."/>
            <person name="Spatafora J.W."/>
            <person name="Visel A."/>
            <person name="Grigoriev I.V."/>
        </authorList>
    </citation>
    <scope>NUCLEOTIDE SEQUENCE [LARGE SCALE GENOMIC DNA]</scope>
    <source>
        <strain evidence="4 5">62-1032</strain>
    </source>
</reference>
<dbReference type="OrthoDB" id="439917at2759"/>
<feature type="domain" description="Protein CPL1-like" evidence="3">
    <location>
        <begin position="419"/>
        <end position="478"/>
    </location>
</feature>
<evidence type="ECO:0000259" key="3">
    <source>
        <dbReference type="Pfam" id="PF21671"/>
    </source>
</evidence>
<accession>A0A1Y2FFC3</accession>
<name>A0A1Y2FFC3_9BASI</name>
<evidence type="ECO:0000256" key="2">
    <source>
        <dbReference type="SAM" id="SignalP"/>
    </source>
</evidence>
<dbReference type="PANTHER" id="PTHR35192:SF2">
    <property type="entry name" value="APPLE DOMAIN-CONTAINING PROTEIN"/>
    <property type="match status" value="1"/>
</dbReference>
<evidence type="ECO:0000313" key="4">
    <source>
        <dbReference type="EMBL" id="ORY82307.1"/>
    </source>
</evidence>
<dbReference type="InterPro" id="IPR048661">
    <property type="entry name" value="CPL1-like"/>
</dbReference>
<dbReference type="PANTHER" id="PTHR35192">
    <property type="entry name" value="PROTEIN, PUTATIVE-RELATED"/>
    <property type="match status" value="1"/>
</dbReference>
<dbReference type="Pfam" id="PF21671">
    <property type="entry name" value="CPL1-like"/>
    <property type="match status" value="1"/>
</dbReference>
<evidence type="ECO:0000256" key="1">
    <source>
        <dbReference type="SAM" id="MobiDB-lite"/>
    </source>
</evidence>
<organism evidence="4 5">
    <name type="scientific">Leucosporidium creatinivorum</name>
    <dbReference type="NCBI Taxonomy" id="106004"/>
    <lineage>
        <taxon>Eukaryota</taxon>
        <taxon>Fungi</taxon>
        <taxon>Dikarya</taxon>
        <taxon>Basidiomycota</taxon>
        <taxon>Pucciniomycotina</taxon>
        <taxon>Microbotryomycetes</taxon>
        <taxon>Leucosporidiales</taxon>
        <taxon>Leucosporidium</taxon>
    </lineage>
</organism>
<feature type="signal peptide" evidence="2">
    <location>
        <begin position="1"/>
        <end position="20"/>
    </location>
</feature>
<evidence type="ECO:0000313" key="5">
    <source>
        <dbReference type="Proteomes" id="UP000193467"/>
    </source>
</evidence>
<feature type="chain" id="PRO_5012305215" description="Protein CPL1-like domain-containing protein" evidence="2">
    <location>
        <begin position="21"/>
        <end position="523"/>
    </location>
</feature>
<feature type="region of interest" description="Disordered" evidence="1">
    <location>
        <begin position="484"/>
        <end position="504"/>
    </location>
</feature>
<gene>
    <name evidence="4" type="ORF">BCR35DRAFT_278613</name>
</gene>
<dbReference type="Proteomes" id="UP000193467">
    <property type="component" value="Unassembled WGS sequence"/>
</dbReference>
<protein>
    <recommendedName>
        <fullName evidence="3">Protein CPL1-like domain-containing protein</fullName>
    </recommendedName>
</protein>
<sequence>MLYSTLLLAALALTPASASAEKQVPTNLARLRQRALCSSGLTSYFCDLTSDVKNCGSVGHKCPVAWENGVGAACVDSQCQPEECNPGFAFDAEHGGCVDILSDVVNCGAIGSSCSETLVNSVSQACQQGVCVPTVCKAGFSIDGSKCTTRYASDVENCGAAGVACSASSWSNGSGAKCSSGKCQPESCDKGYFYDAVANECRELSAIDTTSDFNHCGAIGNKCQNVYVNGGFGECVNSVCQTVCKAGFSWDAKLLYCRPTTRDLNNCGAIDQVCKPHGSSASICVAGECFASQCKLGYALRNGVCHKIDITSDVHHCGALNHPCVFFPKGANGICVASQCQITTCPEKYSFKEGTCIKDPVRQRARVKKEKNKKPTLCPAKEETACPIAGSASFEAAASHHFTKPRNDYSGIMIGAGGYECVDTQVSIDSCGGCSSTGEGQDCTLIPHAAGVGCDVGVCKVFSCSSGFRPNLDGTMCVRARTDTRSVKRNHSRRATGAAHAHNAQHHMNRMGASFRHHGDIKA</sequence>
<comment type="caution">
    <text evidence="4">The sequence shown here is derived from an EMBL/GenBank/DDBJ whole genome shotgun (WGS) entry which is preliminary data.</text>
</comment>
<dbReference type="InParanoid" id="A0A1Y2FFC3"/>
<keyword evidence="2" id="KW-0732">Signal</keyword>
<dbReference type="InterPro" id="IPR038955">
    <property type="entry name" value="PriA/CPL1_fungi"/>
</dbReference>
<dbReference type="STRING" id="106004.A0A1Y2FFC3"/>
<dbReference type="EMBL" id="MCGR01000021">
    <property type="protein sequence ID" value="ORY82307.1"/>
    <property type="molecule type" value="Genomic_DNA"/>
</dbReference>
<dbReference type="AlphaFoldDB" id="A0A1Y2FFC3"/>
<proteinExistence type="predicted"/>